<dbReference type="CTD" id="24597373"/>
<reference evidence="1" key="3">
    <citation type="submission" date="2021-06" db="EMBL/GenBank/DDBJ databases">
        <title>Chromosome-level genome assembly for S. haematobium.</title>
        <authorList>
            <person name="Stroehlein A.J."/>
        </authorList>
    </citation>
    <scope>NUCLEOTIDE SEQUENCE</scope>
</reference>
<dbReference type="KEGG" id="shx:MS3_00001815"/>
<reference evidence="1" key="2">
    <citation type="journal article" date="2019" name="Gigascience">
        <title>High-quality Schistosoma haematobium genome achieved by single-molecule and long-range sequencing.</title>
        <authorList>
            <person name="Stroehlein A.J."/>
            <person name="Korhonen P.K."/>
            <person name="Chong T.M."/>
            <person name="Lim Y.L."/>
            <person name="Chan K.G."/>
            <person name="Webster B."/>
            <person name="Rollinson D."/>
            <person name="Brindley P.J."/>
            <person name="Gasser R.B."/>
            <person name="Young N.D."/>
        </authorList>
    </citation>
    <scope>NUCLEOTIDE SEQUENCE</scope>
</reference>
<dbReference type="Proteomes" id="UP000471633">
    <property type="component" value="Unassembled WGS sequence"/>
</dbReference>
<protein>
    <submittedName>
        <fullName evidence="1">Uncharacterized protein</fullName>
    </submittedName>
</protein>
<dbReference type="EMBL" id="AMPZ03000001">
    <property type="protein sequence ID" value="KAH9595962.1"/>
    <property type="molecule type" value="Genomic_DNA"/>
</dbReference>
<dbReference type="GeneID" id="24597373"/>
<evidence type="ECO:0000313" key="1">
    <source>
        <dbReference type="EMBL" id="KAH9595962.1"/>
    </source>
</evidence>
<dbReference type="RefSeq" id="XP_035588749.1">
    <property type="nucleotide sequence ID" value="XM_035731026.1"/>
</dbReference>
<gene>
    <name evidence="1" type="ORF">MS3_00001815</name>
</gene>
<organism evidence="1 2">
    <name type="scientific">Schistosoma haematobium</name>
    <name type="common">Blood fluke</name>
    <dbReference type="NCBI Taxonomy" id="6185"/>
    <lineage>
        <taxon>Eukaryota</taxon>
        <taxon>Metazoa</taxon>
        <taxon>Spiralia</taxon>
        <taxon>Lophotrochozoa</taxon>
        <taxon>Platyhelminthes</taxon>
        <taxon>Trematoda</taxon>
        <taxon>Digenea</taxon>
        <taxon>Strigeidida</taxon>
        <taxon>Schistosomatoidea</taxon>
        <taxon>Schistosomatidae</taxon>
        <taxon>Schistosoma</taxon>
    </lineage>
</organism>
<comment type="caution">
    <text evidence="1">The sequence shown here is derived from an EMBL/GenBank/DDBJ whole genome shotgun (WGS) entry which is preliminary data.</text>
</comment>
<reference evidence="1" key="1">
    <citation type="journal article" date="2012" name="Nat. Genet.">
        <title>Whole-genome sequence of Schistosoma haematobium.</title>
        <authorList>
            <person name="Young N.D."/>
            <person name="Jex A.R."/>
            <person name="Li B."/>
            <person name="Liu S."/>
            <person name="Yang L."/>
            <person name="Xiong Z."/>
            <person name="Li Y."/>
            <person name="Cantacessi C."/>
            <person name="Hall R.S."/>
            <person name="Xu X."/>
            <person name="Chen F."/>
            <person name="Wu X."/>
            <person name="Zerlotini A."/>
            <person name="Oliveira G."/>
            <person name="Hofmann A."/>
            <person name="Zhang G."/>
            <person name="Fang X."/>
            <person name="Kang Y."/>
            <person name="Campbell B.E."/>
            <person name="Loukas A."/>
            <person name="Ranganathan S."/>
            <person name="Rollinson D."/>
            <person name="Rinaldi G."/>
            <person name="Brindley P.J."/>
            <person name="Yang H."/>
            <person name="Wang J."/>
            <person name="Wang J."/>
            <person name="Gasser R.B."/>
        </authorList>
    </citation>
    <scope>NUCLEOTIDE SEQUENCE</scope>
</reference>
<sequence>MLSAITITNSNLSVPFVCYFDHHNNDNNNNNNNSTTTPATTTTNNIIKTTSITKTLILQRSDNILFGVWKLLDSFFIMIIEQLFYCLLVLMAFSSIINAIPVHELNYVNHKSNDHMIGKQYDERYPTDGNTRFVESDYSNFYPMAFKRTLFNPILMKRNFDPIVFKRSYFDPIIYKRSYFDPIIYKRSYFDPILFKRNENRQLEKREYFDPIIY</sequence>
<proteinExistence type="predicted"/>
<name>A0A6A5DRG5_SCHHA</name>
<reference evidence="1" key="4">
    <citation type="journal article" date="2022" name="PLoS Pathog.">
        <title>Chromosome-level genome of Schistosoma haematobium underpins genome-wide explorations of molecular variation.</title>
        <authorList>
            <person name="Stroehlein A.J."/>
            <person name="Korhonen P.K."/>
            <person name="Lee V.V."/>
            <person name="Ralph S.A."/>
            <person name="Mentink-Kane M."/>
            <person name="You H."/>
            <person name="McManus D.P."/>
            <person name="Tchuente L.T."/>
            <person name="Stothard J.R."/>
            <person name="Kaur P."/>
            <person name="Dudchenko O."/>
            <person name="Aiden E.L."/>
            <person name="Yang B."/>
            <person name="Yang H."/>
            <person name="Emery A.M."/>
            <person name="Webster B.L."/>
            <person name="Brindley P.J."/>
            <person name="Rollinson D."/>
            <person name="Chang B.C.H."/>
            <person name="Gasser R.B."/>
            <person name="Young N.D."/>
        </authorList>
    </citation>
    <scope>NUCLEOTIDE SEQUENCE</scope>
</reference>
<accession>A0A6A5DRG5</accession>
<dbReference type="AlphaFoldDB" id="A0A6A5DRG5"/>
<keyword evidence="2" id="KW-1185">Reference proteome</keyword>
<evidence type="ECO:0000313" key="2">
    <source>
        <dbReference type="Proteomes" id="UP000471633"/>
    </source>
</evidence>